<dbReference type="SUPFAM" id="SSF53850">
    <property type="entry name" value="Periplasmic binding protein-like II"/>
    <property type="match status" value="1"/>
</dbReference>
<evidence type="ECO:0000313" key="7">
    <source>
        <dbReference type="Proteomes" id="UP000078407"/>
    </source>
</evidence>
<dbReference type="RefSeq" id="WP_208111304.1">
    <property type="nucleotide sequence ID" value="NZ_LXEQ01000045.1"/>
</dbReference>
<comment type="caution">
    <text evidence="6">The sequence shown here is derived from an EMBL/GenBank/DDBJ whole genome shotgun (WGS) entry which is preliminary data.</text>
</comment>
<dbReference type="InterPro" id="IPR036388">
    <property type="entry name" value="WH-like_DNA-bd_sf"/>
</dbReference>
<dbReference type="Pfam" id="PF03466">
    <property type="entry name" value="LysR_substrate"/>
    <property type="match status" value="1"/>
</dbReference>
<dbReference type="PROSITE" id="PS50931">
    <property type="entry name" value="HTH_LYSR"/>
    <property type="match status" value="1"/>
</dbReference>
<keyword evidence="4" id="KW-0804">Transcription</keyword>
<dbReference type="EMBL" id="LXEQ01000045">
    <property type="protein sequence ID" value="OAT26527.1"/>
    <property type="molecule type" value="Genomic_DNA"/>
</dbReference>
<dbReference type="InterPro" id="IPR000847">
    <property type="entry name" value="LysR_HTH_N"/>
</dbReference>
<reference evidence="6 7" key="1">
    <citation type="submission" date="2016-04" db="EMBL/GenBank/DDBJ databases">
        <title>ATOL: Assembling a taxonomically balanced genome-scale reconstruction of the evolutionary history of the Enterobacteriaceae.</title>
        <authorList>
            <person name="Plunkett G.III."/>
            <person name="Neeno-Eckwall E.C."/>
            <person name="Glasner J.D."/>
            <person name="Perna N.T."/>
        </authorList>
    </citation>
    <scope>NUCLEOTIDE SEQUENCE [LARGE SCALE GENOMIC DNA]</scope>
    <source>
        <strain evidence="6 7">ATCC 51602</strain>
    </source>
</reference>
<dbReference type="PANTHER" id="PTHR30419">
    <property type="entry name" value="HTH-TYPE TRANSCRIPTIONAL REGULATOR YBHD"/>
    <property type="match status" value="1"/>
</dbReference>
<protein>
    <submittedName>
        <fullName evidence="6">LysR family transcriptional regulator</fullName>
    </submittedName>
</protein>
<proteinExistence type="inferred from homology"/>
<evidence type="ECO:0000313" key="6">
    <source>
        <dbReference type="EMBL" id="OAT26527.1"/>
    </source>
</evidence>
<dbReference type="InterPro" id="IPR036390">
    <property type="entry name" value="WH_DNA-bd_sf"/>
</dbReference>
<dbReference type="InterPro" id="IPR005119">
    <property type="entry name" value="LysR_subst-bd"/>
</dbReference>
<accession>A0ABX2W6G3</accession>
<dbReference type="Gene3D" id="3.40.190.290">
    <property type="match status" value="1"/>
</dbReference>
<name>A0ABX2W6G3_9ENTR</name>
<sequence>MMLSTYPEKPISYLYLVGEHGGIRRAADVLGINPSVVSRQLSFLERSLQLPLLERRGRNVVLTEAGLLLADEYARTCLRREQLERQLQDLRHMRGGSINIRVGQGMVEDVVKYVVKEFSAAYPSVFVNLMSGDMQTTVMLITKGEVDMSVSFGPTGAHGLTCHSFNRGPICAIVPPEHPVASLPSVGIAELGQHRLIAMNENFGLQRYMNAIFKSEGVIYTPSYCCNLFSSAIALSQAGLGIAFMTAQSIKEPLARGELVAVPINHRLARESQCHLLRNGDHRLTPAAHYFWQLLCRYFNAEEKGDI</sequence>
<comment type="similarity">
    <text evidence="1">Belongs to the LysR transcriptional regulatory family.</text>
</comment>
<evidence type="ECO:0000256" key="1">
    <source>
        <dbReference type="ARBA" id="ARBA00009437"/>
    </source>
</evidence>
<evidence type="ECO:0000256" key="4">
    <source>
        <dbReference type="ARBA" id="ARBA00023163"/>
    </source>
</evidence>
<keyword evidence="7" id="KW-1185">Reference proteome</keyword>
<organism evidence="6 7">
    <name type="scientific">Buttiauxella ferragutiae ATCC 51602</name>
    <dbReference type="NCBI Taxonomy" id="1354252"/>
    <lineage>
        <taxon>Bacteria</taxon>
        <taxon>Pseudomonadati</taxon>
        <taxon>Pseudomonadota</taxon>
        <taxon>Gammaproteobacteria</taxon>
        <taxon>Enterobacterales</taxon>
        <taxon>Enterobacteriaceae</taxon>
        <taxon>Buttiauxella</taxon>
    </lineage>
</organism>
<dbReference type="Proteomes" id="UP000078407">
    <property type="component" value="Unassembled WGS sequence"/>
</dbReference>
<dbReference type="Pfam" id="PF00126">
    <property type="entry name" value="HTH_1"/>
    <property type="match status" value="1"/>
</dbReference>
<evidence type="ECO:0000259" key="5">
    <source>
        <dbReference type="PROSITE" id="PS50931"/>
    </source>
</evidence>
<gene>
    <name evidence="6" type="ORF">M976_02685</name>
</gene>
<dbReference type="PANTHER" id="PTHR30419:SF8">
    <property type="entry name" value="NITROGEN ASSIMILATION TRANSCRIPTIONAL ACTIVATOR-RELATED"/>
    <property type="match status" value="1"/>
</dbReference>
<dbReference type="SUPFAM" id="SSF46785">
    <property type="entry name" value="Winged helix' DNA-binding domain"/>
    <property type="match status" value="1"/>
</dbReference>
<dbReference type="InterPro" id="IPR050950">
    <property type="entry name" value="HTH-type_LysR_regulators"/>
</dbReference>
<evidence type="ECO:0000256" key="2">
    <source>
        <dbReference type="ARBA" id="ARBA00023015"/>
    </source>
</evidence>
<feature type="domain" description="HTH lysR-type" evidence="5">
    <location>
        <begin position="13"/>
        <end position="63"/>
    </location>
</feature>
<evidence type="ECO:0000256" key="3">
    <source>
        <dbReference type="ARBA" id="ARBA00023125"/>
    </source>
</evidence>
<keyword evidence="2" id="KW-0805">Transcription regulation</keyword>
<dbReference type="Gene3D" id="1.10.10.10">
    <property type="entry name" value="Winged helix-like DNA-binding domain superfamily/Winged helix DNA-binding domain"/>
    <property type="match status" value="1"/>
</dbReference>
<keyword evidence="3" id="KW-0238">DNA-binding</keyword>